<dbReference type="PANTHER" id="PTHR43875">
    <property type="entry name" value="MALTODEXTRIN IMPORT ATP-BINDING PROTEIN MSMX"/>
    <property type="match status" value="1"/>
</dbReference>
<dbReference type="InterPro" id="IPR012340">
    <property type="entry name" value="NA-bd_OB-fold"/>
</dbReference>
<organism evidence="6 7">
    <name type="scientific">Variovorax paradoxus</name>
    <dbReference type="NCBI Taxonomy" id="34073"/>
    <lineage>
        <taxon>Bacteria</taxon>
        <taxon>Pseudomonadati</taxon>
        <taxon>Pseudomonadota</taxon>
        <taxon>Betaproteobacteria</taxon>
        <taxon>Burkholderiales</taxon>
        <taxon>Comamonadaceae</taxon>
        <taxon>Variovorax</taxon>
    </lineage>
</organism>
<protein>
    <submittedName>
        <fullName evidence="6">sn-glycerol-3-phosphate ABC transporter ATP-binding protein UgpC</fullName>
    </submittedName>
</protein>
<sequence>MSAISCNNIIKRYGDTQVVHQFDLEVSDNEFVVFLGPSGCGKSTILRMLAGLEEISDGDLLIGGRRVNDLPPQERGIAMVFQNYALYPHMTVRDNIAFGLKRLKVPKAEIDSRIKEVSDTLGLERYLQRKPAELSGGQQQRVAIARAMIKTPKVFLFDEPLSNLDAKLRNHMRIEIARLHQALKTTTVYVTHDQHEAMTLADRIVLLRDGSIEQVGSPKEIFERPRSAFVAGFIGTPPMNLVEVSVRDLGGRCELSGRGGSVQVDARRFALEGRERVTLGVRPAHLQVDTNGGRNGCFSGEVQLIEYLGNEVLVSFGADGGEISALMPSAQGPRLRERVSFVPDPLQVHLFDVETGASLLRADTPLH</sequence>
<evidence type="ECO:0000259" key="5">
    <source>
        <dbReference type="PROSITE" id="PS50893"/>
    </source>
</evidence>
<reference evidence="6 7" key="1">
    <citation type="submission" date="2019-12" db="EMBL/GenBank/DDBJ databases">
        <title>Hybrid Genome Assemblies of two High G+C Isolates from Undergraduate Microbiology Courses.</title>
        <authorList>
            <person name="Ne Ville C.J."/>
            <person name="Enright D."/>
            <person name="Hernandez I."/>
            <person name="Dodsworth J."/>
            <person name="Orwin P.M."/>
        </authorList>
    </citation>
    <scope>NUCLEOTIDE SEQUENCE [LARGE SCALE GENOMIC DNA]</scope>
    <source>
        <strain evidence="6 7">CSUSB</strain>
    </source>
</reference>
<dbReference type="Gene3D" id="2.40.50.140">
    <property type="entry name" value="Nucleic acid-binding proteins"/>
    <property type="match status" value="1"/>
</dbReference>
<name>A0A6I6HKF3_VARPD</name>
<dbReference type="InterPro" id="IPR015855">
    <property type="entry name" value="ABC_transpr_MalK-like"/>
</dbReference>
<gene>
    <name evidence="6" type="primary">ugpC</name>
    <name evidence="6" type="ORF">GOQ09_18115</name>
</gene>
<dbReference type="PROSITE" id="PS00211">
    <property type="entry name" value="ABC_TRANSPORTER_1"/>
    <property type="match status" value="1"/>
</dbReference>
<dbReference type="RefSeq" id="WP_157614779.1">
    <property type="nucleotide sequence ID" value="NZ_CP046622.1"/>
</dbReference>
<evidence type="ECO:0000313" key="6">
    <source>
        <dbReference type="EMBL" id="QGW83376.1"/>
    </source>
</evidence>
<dbReference type="SUPFAM" id="SSF52540">
    <property type="entry name" value="P-loop containing nucleoside triphosphate hydrolases"/>
    <property type="match status" value="1"/>
</dbReference>
<dbReference type="FunFam" id="3.40.50.300:FF:000042">
    <property type="entry name" value="Maltose/maltodextrin ABC transporter, ATP-binding protein"/>
    <property type="match status" value="1"/>
</dbReference>
<dbReference type="GO" id="GO:0140359">
    <property type="term" value="F:ABC-type transporter activity"/>
    <property type="evidence" value="ECO:0007669"/>
    <property type="project" value="InterPro"/>
</dbReference>
<dbReference type="InterPro" id="IPR013611">
    <property type="entry name" value="Transp-assoc_OB_typ2"/>
</dbReference>
<evidence type="ECO:0000313" key="7">
    <source>
        <dbReference type="Proteomes" id="UP000425817"/>
    </source>
</evidence>
<dbReference type="InterPro" id="IPR027417">
    <property type="entry name" value="P-loop_NTPase"/>
</dbReference>
<evidence type="ECO:0000256" key="4">
    <source>
        <dbReference type="ARBA" id="ARBA00022840"/>
    </source>
</evidence>
<keyword evidence="2" id="KW-1003">Cell membrane</keyword>
<evidence type="ECO:0000256" key="3">
    <source>
        <dbReference type="ARBA" id="ARBA00022741"/>
    </source>
</evidence>
<dbReference type="GO" id="GO:0005524">
    <property type="term" value="F:ATP binding"/>
    <property type="evidence" value="ECO:0007669"/>
    <property type="project" value="UniProtKB-KW"/>
</dbReference>
<dbReference type="EMBL" id="CP046622">
    <property type="protein sequence ID" value="QGW83376.1"/>
    <property type="molecule type" value="Genomic_DNA"/>
</dbReference>
<dbReference type="CDD" id="cd03301">
    <property type="entry name" value="ABC_MalK_N"/>
    <property type="match status" value="1"/>
</dbReference>
<keyword evidence="3" id="KW-0547">Nucleotide-binding</keyword>
<accession>A0A6I6HKF3</accession>
<dbReference type="PANTHER" id="PTHR43875:SF1">
    <property type="entry name" value="OSMOPROTECTIVE COMPOUNDS UPTAKE ATP-BINDING PROTEIN GGTA"/>
    <property type="match status" value="1"/>
</dbReference>
<dbReference type="InterPro" id="IPR047641">
    <property type="entry name" value="ABC_transpr_MalK/UgpC-like"/>
</dbReference>
<dbReference type="GO" id="GO:0055052">
    <property type="term" value="C:ATP-binding cassette (ABC) transporter complex, substrate-binding subunit-containing"/>
    <property type="evidence" value="ECO:0007669"/>
    <property type="project" value="TreeGrafter"/>
</dbReference>
<keyword evidence="4 6" id="KW-0067">ATP-binding</keyword>
<evidence type="ECO:0000256" key="1">
    <source>
        <dbReference type="ARBA" id="ARBA00022448"/>
    </source>
</evidence>
<dbReference type="Pfam" id="PF00005">
    <property type="entry name" value="ABC_tran"/>
    <property type="match status" value="1"/>
</dbReference>
<dbReference type="GO" id="GO:0008643">
    <property type="term" value="P:carbohydrate transport"/>
    <property type="evidence" value="ECO:0007669"/>
    <property type="project" value="InterPro"/>
</dbReference>
<dbReference type="SUPFAM" id="SSF50331">
    <property type="entry name" value="MOP-like"/>
    <property type="match status" value="1"/>
</dbReference>
<dbReference type="InterPro" id="IPR003439">
    <property type="entry name" value="ABC_transporter-like_ATP-bd"/>
</dbReference>
<feature type="domain" description="ABC transporter" evidence="5">
    <location>
        <begin position="4"/>
        <end position="234"/>
    </location>
</feature>
<dbReference type="InterPro" id="IPR003593">
    <property type="entry name" value="AAA+_ATPase"/>
</dbReference>
<evidence type="ECO:0000256" key="2">
    <source>
        <dbReference type="ARBA" id="ARBA00022475"/>
    </source>
</evidence>
<dbReference type="Gene3D" id="2.40.50.100">
    <property type="match status" value="1"/>
</dbReference>
<dbReference type="Pfam" id="PF08402">
    <property type="entry name" value="TOBE_2"/>
    <property type="match status" value="1"/>
</dbReference>
<proteinExistence type="predicted"/>
<dbReference type="InterPro" id="IPR008995">
    <property type="entry name" value="Mo/tungstate-bd_C_term_dom"/>
</dbReference>
<keyword evidence="2" id="KW-0472">Membrane</keyword>
<dbReference type="Proteomes" id="UP000425817">
    <property type="component" value="Chromosome"/>
</dbReference>
<dbReference type="Gene3D" id="3.40.50.300">
    <property type="entry name" value="P-loop containing nucleotide triphosphate hydrolases"/>
    <property type="match status" value="1"/>
</dbReference>
<dbReference type="PROSITE" id="PS50893">
    <property type="entry name" value="ABC_TRANSPORTER_2"/>
    <property type="match status" value="1"/>
</dbReference>
<dbReference type="InterPro" id="IPR017871">
    <property type="entry name" value="ABC_transporter-like_CS"/>
</dbReference>
<dbReference type="GO" id="GO:0016887">
    <property type="term" value="F:ATP hydrolysis activity"/>
    <property type="evidence" value="ECO:0007669"/>
    <property type="project" value="InterPro"/>
</dbReference>
<dbReference type="AlphaFoldDB" id="A0A6I6HKF3"/>
<keyword evidence="1" id="KW-0813">Transport</keyword>
<dbReference type="OrthoDB" id="5298774at2"/>
<dbReference type="NCBIfam" id="NF008653">
    <property type="entry name" value="PRK11650.1"/>
    <property type="match status" value="1"/>
</dbReference>
<dbReference type="SMART" id="SM00382">
    <property type="entry name" value="AAA"/>
    <property type="match status" value="1"/>
</dbReference>